<evidence type="ECO:0000313" key="7">
    <source>
        <dbReference type="Proteomes" id="UP001144323"/>
    </source>
</evidence>
<accession>A0A9W6GUS1</accession>
<evidence type="ECO:0000256" key="4">
    <source>
        <dbReference type="ARBA" id="ARBA00023284"/>
    </source>
</evidence>
<dbReference type="Proteomes" id="UP001144323">
    <property type="component" value="Unassembled WGS sequence"/>
</dbReference>
<comment type="caution">
    <text evidence="6">The sequence shown here is derived from an EMBL/GenBank/DDBJ whole genome shotgun (WGS) entry which is preliminary data.</text>
</comment>
<dbReference type="Pfam" id="PF08534">
    <property type="entry name" value="Redoxin"/>
    <property type="match status" value="1"/>
</dbReference>
<dbReference type="GO" id="GO:0030313">
    <property type="term" value="C:cell envelope"/>
    <property type="evidence" value="ECO:0007669"/>
    <property type="project" value="UniProtKB-SubCell"/>
</dbReference>
<organism evidence="6 7">
    <name type="scientific">Methylocystis echinoides</name>
    <dbReference type="NCBI Taxonomy" id="29468"/>
    <lineage>
        <taxon>Bacteria</taxon>
        <taxon>Pseudomonadati</taxon>
        <taxon>Pseudomonadota</taxon>
        <taxon>Alphaproteobacteria</taxon>
        <taxon>Hyphomicrobiales</taxon>
        <taxon>Methylocystaceae</taxon>
        <taxon>Methylocystis</taxon>
    </lineage>
</organism>
<evidence type="ECO:0000256" key="2">
    <source>
        <dbReference type="ARBA" id="ARBA00022748"/>
    </source>
</evidence>
<dbReference type="AlphaFoldDB" id="A0A9W6GUS1"/>
<evidence type="ECO:0000259" key="5">
    <source>
        <dbReference type="PROSITE" id="PS51352"/>
    </source>
</evidence>
<keyword evidence="3" id="KW-1015">Disulfide bond</keyword>
<keyword evidence="7" id="KW-1185">Reference proteome</keyword>
<dbReference type="SUPFAM" id="SSF52833">
    <property type="entry name" value="Thioredoxin-like"/>
    <property type="match status" value="1"/>
</dbReference>
<dbReference type="InterPro" id="IPR017937">
    <property type="entry name" value="Thioredoxin_CS"/>
</dbReference>
<dbReference type="InterPro" id="IPR050553">
    <property type="entry name" value="Thioredoxin_ResA/DsbE_sf"/>
</dbReference>
<dbReference type="InterPro" id="IPR036249">
    <property type="entry name" value="Thioredoxin-like_sf"/>
</dbReference>
<reference evidence="6" key="1">
    <citation type="journal article" date="2023" name="Int. J. Syst. Evol. Microbiol.">
        <title>Methylocystis iwaonis sp. nov., a type II methane-oxidizing bacterium from surface soil of a rice paddy field in Japan, and emended description of the genus Methylocystis (ex Whittenbury et al. 1970) Bowman et al. 1993.</title>
        <authorList>
            <person name="Kaise H."/>
            <person name="Sawadogo J.B."/>
            <person name="Alam M.S."/>
            <person name="Ueno C."/>
            <person name="Dianou D."/>
            <person name="Shinjo R."/>
            <person name="Asakawa S."/>
        </authorList>
    </citation>
    <scope>NUCLEOTIDE SEQUENCE</scope>
    <source>
        <strain evidence="6">LMG27198</strain>
    </source>
</reference>
<feature type="domain" description="Thioredoxin" evidence="5">
    <location>
        <begin position="46"/>
        <end position="192"/>
    </location>
</feature>
<evidence type="ECO:0000256" key="3">
    <source>
        <dbReference type="ARBA" id="ARBA00023157"/>
    </source>
</evidence>
<evidence type="ECO:0000256" key="1">
    <source>
        <dbReference type="ARBA" id="ARBA00004196"/>
    </source>
</evidence>
<keyword evidence="4" id="KW-0676">Redox-active center</keyword>
<comment type="subcellular location">
    <subcellularLocation>
        <location evidence="1">Cell envelope</location>
    </subcellularLocation>
</comment>
<evidence type="ECO:0000313" key="6">
    <source>
        <dbReference type="EMBL" id="GLI93259.1"/>
    </source>
</evidence>
<dbReference type="PANTHER" id="PTHR42852">
    <property type="entry name" value="THIOL:DISULFIDE INTERCHANGE PROTEIN DSBE"/>
    <property type="match status" value="1"/>
</dbReference>
<keyword evidence="2" id="KW-0201">Cytochrome c-type biogenesis</keyword>
<dbReference type="EMBL" id="BSEC01000001">
    <property type="protein sequence ID" value="GLI93259.1"/>
    <property type="molecule type" value="Genomic_DNA"/>
</dbReference>
<gene>
    <name evidence="6" type="ORF">LMG27198_22510</name>
</gene>
<dbReference type="Gene3D" id="3.40.30.10">
    <property type="entry name" value="Glutaredoxin"/>
    <property type="match status" value="1"/>
</dbReference>
<dbReference type="InterPro" id="IPR013766">
    <property type="entry name" value="Thioredoxin_domain"/>
</dbReference>
<protein>
    <recommendedName>
        <fullName evidence="5">Thioredoxin domain-containing protein</fullName>
    </recommendedName>
</protein>
<dbReference type="PROSITE" id="PS51352">
    <property type="entry name" value="THIOREDOXIN_2"/>
    <property type="match status" value="1"/>
</dbReference>
<dbReference type="GO" id="GO:0015036">
    <property type="term" value="F:disulfide oxidoreductase activity"/>
    <property type="evidence" value="ECO:0007669"/>
    <property type="project" value="UniProtKB-ARBA"/>
</dbReference>
<dbReference type="RefSeq" id="WP_281802958.1">
    <property type="nucleotide sequence ID" value="NZ_BSEC01000001.1"/>
</dbReference>
<dbReference type="InterPro" id="IPR013740">
    <property type="entry name" value="Redoxin"/>
</dbReference>
<dbReference type="GO" id="GO:0017004">
    <property type="term" value="P:cytochrome complex assembly"/>
    <property type="evidence" value="ECO:0007669"/>
    <property type="project" value="UniProtKB-KW"/>
</dbReference>
<name>A0A9W6GUS1_9HYPH</name>
<dbReference type="PROSITE" id="PS00194">
    <property type="entry name" value="THIOREDOXIN_1"/>
    <property type="match status" value="1"/>
</dbReference>
<dbReference type="PANTHER" id="PTHR42852:SF6">
    <property type="entry name" value="THIOL:DISULFIDE INTERCHANGE PROTEIN DSBE"/>
    <property type="match status" value="1"/>
</dbReference>
<sequence>MFRSASPFEVVTRRSLLLGALGGAGVGIAAAVGKSGWKKKSVTAWLFPPTSLPPFDLPPVPELVDMVGRPVQGFSSADLAGRRTVLNVWASWCPTCQEEHAHLLALAKRNLAPIYGVDVRDPPAQTARFLAAHGNPFTAVGRVESKIDLMGALGARTLPATFIVGPDLVVEWSYKWALTEEVIEREIAPRLAAGKVAATGA</sequence>
<proteinExistence type="predicted"/>